<dbReference type="Proteomes" id="UP000648908">
    <property type="component" value="Unassembled WGS sequence"/>
</dbReference>
<reference evidence="2" key="1">
    <citation type="submission" date="2021-01" db="EMBL/GenBank/DDBJ databases">
        <title>Tabrizicola alba sp. nov. a motile alkaliphilic bacterium isolated from a soda lake.</title>
        <authorList>
            <person name="Szuroczki S."/>
            <person name="Abbaszade G."/>
            <person name="Schumann P."/>
            <person name="Toth E."/>
        </authorList>
    </citation>
    <scope>NUCLEOTIDE SEQUENCE</scope>
    <source>
        <strain evidence="2">DMG-N-6</strain>
    </source>
</reference>
<dbReference type="Gene3D" id="3.90.1200.10">
    <property type="match status" value="1"/>
</dbReference>
<comment type="caution">
    <text evidence="2">The sequence shown here is derived from an EMBL/GenBank/DDBJ whole genome shotgun (WGS) entry which is preliminary data.</text>
</comment>
<accession>A0A8K0V702</accession>
<name>A0A8K0V702_9RHOB</name>
<dbReference type="RefSeq" id="WP_202687440.1">
    <property type="nucleotide sequence ID" value="NZ_JAESVN010000002.1"/>
</dbReference>
<evidence type="ECO:0000313" key="3">
    <source>
        <dbReference type="Proteomes" id="UP000648908"/>
    </source>
</evidence>
<organism evidence="2 3">
    <name type="scientific">Szabonella alba</name>
    <dbReference type="NCBI Taxonomy" id="2804194"/>
    <lineage>
        <taxon>Bacteria</taxon>
        <taxon>Pseudomonadati</taxon>
        <taxon>Pseudomonadota</taxon>
        <taxon>Alphaproteobacteria</taxon>
        <taxon>Rhodobacterales</taxon>
        <taxon>Paracoccaceae</taxon>
        <taxon>Szabonella</taxon>
    </lineage>
</organism>
<keyword evidence="3" id="KW-1185">Reference proteome</keyword>
<proteinExistence type="predicted"/>
<dbReference type="Gene3D" id="3.30.200.20">
    <property type="entry name" value="Phosphorylase Kinase, domain 1"/>
    <property type="match status" value="1"/>
</dbReference>
<feature type="domain" description="Aminoglycoside phosphotransferase" evidence="1">
    <location>
        <begin position="31"/>
        <end position="244"/>
    </location>
</feature>
<dbReference type="Pfam" id="PF01636">
    <property type="entry name" value="APH"/>
    <property type="match status" value="1"/>
</dbReference>
<dbReference type="SUPFAM" id="SSF56112">
    <property type="entry name" value="Protein kinase-like (PK-like)"/>
    <property type="match status" value="1"/>
</dbReference>
<evidence type="ECO:0000313" key="2">
    <source>
        <dbReference type="EMBL" id="MBL4916612.1"/>
    </source>
</evidence>
<dbReference type="EMBL" id="JAESVN010000002">
    <property type="protein sequence ID" value="MBL4916612.1"/>
    <property type="molecule type" value="Genomic_DNA"/>
</dbReference>
<dbReference type="InterPro" id="IPR002575">
    <property type="entry name" value="Aminoglycoside_PTrfase"/>
</dbReference>
<gene>
    <name evidence="2" type="ORF">JL811_05205</name>
</gene>
<dbReference type="InterPro" id="IPR011009">
    <property type="entry name" value="Kinase-like_dom_sf"/>
</dbReference>
<evidence type="ECO:0000259" key="1">
    <source>
        <dbReference type="Pfam" id="PF01636"/>
    </source>
</evidence>
<protein>
    <submittedName>
        <fullName evidence="2">Phosphotransferase</fullName>
    </submittedName>
</protein>
<sequence>MGPDRKAPDRKALSQDFLNRAGWGGAARHFLAGDASDRSYDRLRGPLGSAVLMDAPPGRGDDPADFIAIADHLRGIGLSAPAILARDLPNGFLLIEDLGDALLARLVKADPGREATLYAAATDVLAHLQSHAAPPGLPDLSAADWADAAGFAPDWYGYAATGQRPDSAAFRAALTAALRTHADGPRVLILRDYHAENLLWLPERQGVARVGLLDFQLGQMGQPGYDLVSLLQDARRDVLPVTEAAMIDHFAAARGLPQAGFAASYAVLGAQRALRILGIFARLCLVAGKARYLAMIPRVWDQLQRNLAHPALVDLAPICAEILPPPTPEVIERIAGQCGTRPE</sequence>
<dbReference type="AlphaFoldDB" id="A0A8K0V702"/>